<dbReference type="InterPro" id="IPR052918">
    <property type="entry name" value="Motility_Chemotaxis_Reg"/>
</dbReference>
<accession>A0ABT9BBG6</accession>
<proteinExistence type="predicted"/>
<protein>
    <submittedName>
        <fullName evidence="2">T9SS type A sorting domain-containing protein</fullName>
    </submittedName>
</protein>
<dbReference type="InterPro" id="IPR026444">
    <property type="entry name" value="Secre_tail"/>
</dbReference>
<dbReference type="RefSeq" id="WP_305006911.1">
    <property type="nucleotide sequence ID" value="NZ_JAUQSY010000007.1"/>
</dbReference>
<gene>
    <name evidence="2" type="ORF">Q5H93_12730</name>
</gene>
<reference evidence="2" key="1">
    <citation type="submission" date="2023-07" db="EMBL/GenBank/DDBJ databases">
        <authorList>
            <person name="Kim M.K."/>
        </authorList>
    </citation>
    <scope>NUCLEOTIDE SEQUENCE</scope>
    <source>
        <strain evidence="2">ASUV-10-1</strain>
    </source>
</reference>
<evidence type="ECO:0000259" key="1">
    <source>
        <dbReference type="Pfam" id="PF18962"/>
    </source>
</evidence>
<name>A0ABT9BBG6_9BACT</name>
<dbReference type="Pfam" id="PF18962">
    <property type="entry name" value="Por_Secre_tail"/>
    <property type="match status" value="1"/>
</dbReference>
<dbReference type="NCBIfam" id="TIGR04183">
    <property type="entry name" value="Por_Secre_tail"/>
    <property type="match status" value="1"/>
</dbReference>
<dbReference type="Proteomes" id="UP001176429">
    <property type="component" value="Unassembled WGS sequence"/>
</dbReference>
<dbReference type="PANTHER" id="PTHR35580:SF1">
    <property type="entry name" value="PHYTASE-LIKE DOMAIN-CONTAINING PROTEIN"/>
    <property type="match status" value="1"/>
</dbReference>
<feature type="domain" description="Secretion system C-terminal sorting" evidence="1">
    <location>
        <begin position="508"/>
        <end position="585"/>
    </location>
</feature>
<dbReference type="PANTHER" id="PTHR35580">
    <property type="entry name" value="CELL SURFACE GLYCOPROTEIN (S-LAYER PROTEIN)-LIKE PROTEIN"/>
    <property type="match status" value="1"/>
</dbReference>
<organism evidence="2 3">
    <name type="scientific">Hymenobacter aranciens</name>
    <dbReference type="NCBI Taxonomy" id="3063996"/>
    <lineage>
        <taxon>Bacteria</taxon>
        <taxon>Pseudomonadati</taxon>
        <taxon>Bacteroidota</taxon>
        <taxon>Cytophagia</taxon>
        <taxon>Cytophagales</taxon>
        <taxon>Hymenobacteraceae</taxon>
        <taxon>Hymenobacter</taxon>
    </lineage>
</organism>
<evidence type="ECO:0000313" key="3">
    <source>
        <dbReference type="Proteomes" id="UP001176429"/>
    </source>
</evidence>
<keyword evidence="3" id="KW-1185">Reference proteome</keyword>
<dbReference type="EMBL" id="JAUQSY010000007">
    <property type="protein sequence ID" value="MDO7875601.1"/>
    <property type="molecule type" value="Genomic_DNA"/>
</dbReference>
<evidence type="ECO:0000313" key="2">
    <source>
        <dbReference type="EMBL" id="MDO7875601.1"/>
    </source>
</evidence>
<sequence length="586" mass="61674">MSTFQLRRFRWAVALLLWHLGASLGTLAQPPGLQPVLLNPFVPFTSCRLRVVVPAGGGDFYIAGEFRNSLTLGTTPLHSLGEADMFVAKYSAQTGTFAWVEQFGGRAEEIVTGLVSRNNNLFVTGYFVSDTLRLGSQLLLNPPYNMYTTTDGFVLKLSDTGSRGQVVWAQQIGGPNDDRVDAVAVAGNRVYVGGCFTSASLGAGSLRLANSVQLPFFSATADGFVAALADAGPTVQPAWLHAVTGNGTEQVSSLAVSNAGLYVGGNRDNMSNGNSQFVNLPLAPSNWYNGFVGKLTDNGSTATGVWVEQLHDGGPAYRTKVAAHQSTVYVAGGFEENLVIGSDILATAGDHDVYVGRLDDAGPTATWAWGRQLGGDYYDVNHALTCDNQGVYCAGEFYGVLLHAGTTVLYNVRSPNGYPSGTDAYVSQLSATGDFLTTHHITGEGNATPVATAVADGQLYVAGTFSREVRFGTQSFVAAQENNIGFVATVPLLPLATRAATSRPGLALFPNPATGHTTLHLPANPTATPFAITFTDALGRVVQRREVTVAGAGQSIVLDLAALVPGVYAVRVQQGAAQAVQRLVVE</sequence>
<comment type="caution">
    <text evidence="2">The sequence shown here is derived from an EMBL/GenBank/DDBJ whole genome shotgun (WGS) entry which is preliminary data.</text>
</comment>